<sequence>MLNDIQLKLMALYAVVEPKVQTHYLDRFGNANPEYMSDNETILLKDLNDYLVEASIIERGSEIPFIKVNGMESMAITPDIVAASYELKPIMNGGTATFINGQMVDPQKYQEDRLLLKLKNAMLKTKEKMAANAFLQGKYVQANSQTEIDFKFNNPIAKDAKKINNWVTFFFDIIDDYEKKNGVMPDRIELGRTLFDKLIKNNEFIEVAKAYSNSIGLSADEKQVYLDLLGQRISKLRTAQDFNGRDIATDNMIYLSNDNALVPVFAALEAVDATGKPFVFVGQEILDETAANKETARAKMFCKSAFAPVVAIKDFIVRYEISNVDSIAIVPNSK</sequence>
<organism evidence="1 2">
    <name type="scientific">Leptotrichia wadei</name>
    <dbReference type="NCBI Taxonomy" id="157687"/>
    <lineage>
        <taxon>Bacteria</taxon>
        <taxon>Fusobacteriati</taxon>
        <taxon>Fusobacteriota</taxon>
        <taxon>Fusobacteriia</taxon>
        <taxon>Fusobacteriales</taxon>
        <taxon>Leptotrichiaceae</taxon>
        <taxon>Leptotrichia</taxon>
    </lineage>
</organism>
<name>A0A134ARH1_9FUSO</name>
<evidence type="ECO:0008006" key="3">
    <source>
        <dbReference type="Google" id="ProtNLM"/>
    </source>
</evidence>
<dbReference type="Pfam" id="PF03864">
    <property type="entry name" value="Phage_cap_E"/>
    <property type="match status" value="1"/>
</dbReference>
<gene>
    <name evidence="1" type="ORF">HMPREF3180_00093</name>
</gene>
<dbReference type="AlphaFoldDB" id="A0A134ARH1"/>
<keyword evidence="2" id="KW-1185">Reference proteome</keyword>
<dbReference type="RefSeq" id="WP_060917196.1">
    <property type="nucleotide sequence ID" value="NZ_KQ959999.1"/>
</dbReference>
<dbReference type="Gene3D" id="3.15.30.10">
    <property type="entry name" value="putative capsid protein of prophage domain like"/>
    <property type="match status" value="1"/>
</dbReference>
<comment type="caution">
    <text evidence="1">The sequence shown here is derived from an EMBL/GenBank/DDBJ whole genome shotgun (WGS) entry which is preliminary data.</text>
</comment>
<dbReference type="InterPro" id="IPR005564">
    <property type="entry name" value="Major_capsid_GpE"/>
</dbReference>
<dbReference type="Proteomes" id="UP000070483">
    <property type="component" value="Unassembled WGS sequence"/>
</dbReference>
<accession>A0A134ARH1</accession>
<evidence type="ECO:0000313" key="1">
    <source>
        <dbReference type="EMBL" id="KXB70299.1"/>
    </source>
</evidence>
<dbReference type="STRING" id="157687.HMPREF3180_00093"/>
<reference evidence="2" key="1">
    <citation type="submission" date="2016-01" db="EMBL/GenBank/DDBJ databases">
        <authorList>
            <person name="Mitreva M."/>
            <person name="Pepin K.H."/>
            <person name="Mihindukulasuriya K.A."/>
            <person name="Fulton R."/>
            <person name="Fronick C."/>
            <person name="O'Laughlin M."/>
            <person name="Miner T."/>
            <person name="Herter B."/>
            <person name="Rosa B.A."/>
            <person name="Cordes M."/>
            <person name="Tomlinson C."/>
            <person name="Wollam A."/>
            <person name="Palsikar V.B."/>
            <person name="Mardis E.R."/>
            <person name="Wilson R.K."/>
        </authorList>
    </citation>
    <scope>NUCLEOTIDE SEQUENCE [LARGE SCALE GENOMIC DNA]</scope>
    <source>
        <strain evidence="2">KA00185</strain>
    </source>
</reference>
<proteinExistence type="predicted"/>
<dbReference type="EMBL" id="LSDD01000004">
    <property type="protein sequence ID" value="KXB70299.1"/>
    <property type="molecule type" value="Genomic_DNA"/>
</dbReference>
<dbReference type="PATRIC" id="fig|157687.3.peg.94"/>
<protein>
    <recommendedName>
        <fullName evidence="3">Phage capsid protein</fullName>
    </recommendedName>
</protein>
<dbReference type="OrthoDB" id="79935at2"/>
<evidence type="ECO:0000313" key="2">
    <source>
        <dbReference type="Proteomes" id="UP000070483"/>
    </source>
</evidence>